<dbReference type="AlphaFoldDB" id="A0AA86TXB7"/>
<reference evidence="1" key="1">
    <citation type="submission" date="2023-06" db="EMBL/GenBank/DDBJ databases">
        <authorList>
            <person name="Kurt Z."/>
        </authorList>
    </citation>
    <scope>NUCLEOTIDE SEQUENCE</scope>
</reference>
<dbReference type="EMBL" id="CATOUU010000531">
    <property type="protein sequence ID" value="CAI9932950.1"/>
    <property type="molecule type" value="Genomic_DNA"/>
</dbReference>
<reference evidence="2 3" key="2">
    <citation type="submission" date="2024-07" db="EMBL/GenBank/DDBJ databases">
        <authorList>
            <person name="Akdeniz Z."/>
        </authorList>
    </citation>
    <scope>NUCLEOTIDE SEQUENCE [LARGE SCALE GENOMIC DNA]</scope>
</reference>
<comment type="caution">
    <text evidence="1">The sequence shown here is derived from an EMBL/GenBank/DDBJ whole genome shotgun (WGS) entry which is preliminary data.</text>
</comment>
<protein>
    <submittedName>
        <fullName evidence="2">Hypothetical_protein</fullName>
    </submittedName>
</protein>
<evidence type="ECO:0000313" key="3">
    <source>
        <dbReference type="Proteomes" id="UP001642409"/>
    </source>
</evidence>
<accession>A0AA86TXB7</accession>
<proteinExistence type="predicted"/>
<organism evidence="1">
    <name type="scientific">Hexamita inflata</name>
    <dbReference type="NCBI Taxonomy" id="28002"/>
    <lineage>
        <taxon>Eukaryota</taxon>
        <taxon>Metamonada</taxon>
        <taxon>Diplomonadida</taxon>
        <taxon>Hexamitidae</taxon>
        <taxon>Hexamitinae</taxon>
        <taxon>Hexamita</taxon>
    </lineage>
</organism>
<gene>
    <name evidence="1" type="ORF">HINF_LOCUS20595</name>
    <name evidence="2" type="ORF">HINF_LOCUS2141</name>
</gene>
<dbReference type="EMBL" id="CAXDID020000004">
    <property type="protein sequence ID" value="CAL5972969.1"/>
    <property type="molecule type" value="Genomic_DNA"/>
</dbReference>
<keyword evidence="3" id="KW-1185">Reference proteome</keyword>
<evidence type="ECO:0000313" key="2">
    <source>
        <dbReference type="EMBL" id="CAL5972969.1"/>
    </source>
</evidence>
<dbReference type="Proteomes" id="UP001642409">
    <property type="component" value="Unassembled WGS sequence"/>
</dbReference>
<evidence type="ECO:0000313" key="1">
    <source>
        <dbReference type="EMBL" id="CAI9932950.1"/>
    </source>
</evidence>
<name>A0AA86TXB7_9EUKA</name>
<sequence>MYAGWQTQAAWAATTTEYCGHSQTFVAELLVASAGQTHADLVESGKEFAVEQTQTLLISFAPVGQVHVFETFVEFTGHSQEFPAKQENLVKHQHAPLTGAYWGFERLQTQLIKAQYIIILVIQNKLRKQQCSL</sequence>